<evidence type="ECO:0000313" key="1">
    <source>
        <dbReference type="EMBL" id="KAJ7535007.1"/>
    </source>
</evidence>
<name>A0ACC2C061_DIPCM</name>
<proteinExistence type="predicted"/>
<keyword evidence="2" id="KW-1185">Reference proteome</keyword>
<evidence type="ECO:0000313" key="2">
    <source>
        <dbReference type="Proteomes" id="UP001162992"/>
    </source>
</evidence>
<gene>
    <name evidence="1" type="ORF">O6H91_12G014300</name>
</gene>
<protein>
    <submittedName>
        <fullName evidence="1">Uncharacterized protein</fullName>
    </submittedName>
</protein>
<dbReference type="EMBL" id="CM055103">
    <property type="protein sequence ID" value="KAJ7535007.1"/>
    <property type="molecule type" value="Genomic_DNA"/>
</dbReference>
<comment type="caution">
    <text evidence="1">The sequence shown here is derived from an EMBL/GenBank/DDBJ whole genome shotgun (WGS) entry which is preliminary data.</text>
</comment>
<organism evidence="1 2">
    <name type="scientific">Diphasiastrum complanatum</name>
    <name type="common">Issler's clubmoss</name>
    <name type="synonym">Lycopodium complanatum</name>
    <dbReference type="NCBI Taxonomy" id="34168"/>
    <lineage>
        <taxon>Eukaryota</taxon>
        <taxon>Viridiplantae</taxon>
        <taxon>Streptophyta</taxon>
        <taxon>Embryophyta</taxon>
        <taxon>Tracheophyta</taxon>
        <taxon>Lycopodiopsida</taxon>
        <taxon>Lycopodiales</taxon>
        <taxon>Lycopodiaceae</taxon>
        <taxon>Lycopodioideae</taxon>
        <taxon>Diphasiastrum</taxon>
    </lineage>
</organism>
<sequence length="116" mass="13007">MFCCYPIVFADNVKTFEAMYINLGYCKGHCWFSLVQGQNFAEKAISSSRALEDGKETYCYFLLSEVCDTRSALFHFSFQPNISGLGADGDPQTAVAKRDEKAVNEGSNCCSQRTRR</sequence>
<reference evidence="2" key="1">
    <citation type="journal article" date="2024" name="Proc. Natl. Acad. Sci. U.S.A.">
        <title>Extraordinary preservation of gene collinearity over three hundred million years revealed in homosporous lycophytes.</title>
        <authorList>
            <person name="Li C."/>
            <person name="Wickell D."/>
            <person name="Kuo L.Y."/>
            <person name="Chen X."/>
            <person name="Nie B."/>
            <person name="Liao X."/>
            <person name="Peng D."/>
            <person name="Ji J."/>
            <person name="Jenkins J."/>
            <person name="Williams M."/>
            <person name="Shu S."/>
            <person name="Plott C."/>
            <person name="Barry K."/>
            <person name="Rajasekar S."/>
            <person name="Grimwood J."/>
            <person name="Han X."/>
            <person name="Sun S."/>
            <person name="Hou Z."/>
            <person name="He W."/>
            <person name="Dai G."/>
            <person name="Sun C."/>
            <person name="Schmutz J."/>
            <person name="Leebens-Mack J.H."/>
            <person name="Li F.W."/>
            <person name="Wang L."/>
        </authorList>
    </citation>
    <scope>NUCLEOTIDE SEQUENCE [LARGE SCALE GENOMIC DNA]</scope>
    <source>
        <strain evidence="2">cv. PW_Plant_1</strain>
    </source>
</reference>
<dbReference type="Proteomes" id="UP001162992">
    <property type="component" value="Chromosome 12"/>
</dbReference>
<accession>A0ACC2C061</accession>